<feature type="transmembrane region" description="Helical" evidence="5">
    <location>
        <begin position="179"/>
        <end position="202"/>
    </location>
</feature>
<feature type="transmembrane region" description="Helical" evidence="5">
    <location>
        <begin position="116"/>
        <end position="137"/>
    </location>
</feature>
<organism evidence="7 8">
    <name type="scientific">Rugosimonospora africana</name>
    <dbReference type="NCBI Taxonomy" id="556532"/>
    <lineage>
        <taxon>Bacteria</taxon>
        <taxon>Bacillati</taxon>
        <taxon>Actinomycetota</taxon>
        <taxon>Actinomycetes</taxon>
        <taxon>Micromonosporales</taxon>
        <taxon>Micromonosporaceae</taxon>
        <taxon>Rugosimonospora</taxon>
    </lineage>
</organism>
<keyword evidence="2 5" id="KW-0812">Transmembrane</keyword>
<sequence length="491" mass="50684">MTTTTTPVEAPDLPATQPYRWRWLGLFVILAAEVMDLLDALVTTIAGPSIRTDLGGADSLIQWLGAAYTLAMAVGLVTGGRLGDLFGRRLMFMIGAGGFVTSSAVCALAQSPGMLIGARVAQGLFGALMLPQGLGIIREMFSAKELAGAFGAFGPVMGLSAVGGPILAGWLVTADYFGLGWRMIFLINLPLGILAVAGAAAVLPASRRTGATRLDLGGVAILSAGAFMVIYPLVQGRELGWPLWTYLLIAAGILTFGLFTQYTRGVQRRGGDPLVTPSLFRKRAFTGGLLAGGAFFSGMIGFSLVFSLYLQLGLNDSPLKTGLAAVPQAAGMVIGFVAASAGLTARLGRRLLHIGLVVMAAGVALFAVIVHAAGTAGVSPWHVAPALAVTGIGTGLLMAPFFDLILAGVEEHEMGSASGSLNAVQQLGGALGIAILGTVFFNILKVGRTGPVPATVEHGMQVTLWIEIGLLAVTFAAAFLLPKRPREEEAA</sequence>
<feature type="domain" description="Major facilitator superfamily (MFS) profile" evidence="6">
    <location>
        <begin position="25"/>
        <end position="486"/>
    </location>
</feature>
<feature type="transmembrane region" description="Helical" evidence="5">
    <location>
        <begin position="90"/>
        <end position="110"/>
    </location>
</feature>
<evidence type="ECO:0000256" key="1">
    <source>
        <dbReference type="ARBA" id="ARBA00004651"/>
    </source>
</evidence>
<gene>
    <name evidence="7" type="primary">actII-2</name>
    <name evidence="7" type="ORF">Raf01_46850</name>
</gene>
<dbReference type="Proteomes" id="UP000642748">
    <property type="component" value="Unassembled WGS sequence"/>
</dbReference>
<dbReference type="InterPro" id="IPR036259">
    <property type="entry name" value="MFS_trans_sf"/>
</dbReference>
<comment type="caution">
    <text evidence="7">The sequence shown here is derived from an EMBL/GenBank/DDBJ whole genome shotgun (WGS) entry which is preliminary data.</text>
</comment>
<dbReference type="PANTHER" id="PTHR42718">
    <property type="entry name" value="MAJOR FACILITATOR SUPERFAMILY MULTIDRUG TRANSPORTER MFSC"/>
    <property type="match status" value="1"/>
</dbReference>
<keyword evidence="8" id="KW-1185">Reference proteome</keyword>
<proteinExistence type="predicted"/>
<name>A0A8J3VSI8_9ACTN</name>
<feature type="transmembrane region" description="Helical" evidence="5">
    <location>
        <begin position="149"/>
        <end position="173"/>
    </location>
</feature>
<dbReference type="RefSeq" id="WP_203920074.1">
    <property type="nucleotide sequence ID" value="NZ_BONZ01000043.1"/>
</dbReference>
<dbReference type="SUPFAM" id="SSF103473">
    <property type="entry name" value="MFS general substrate transporter"/>
    <property type="match status" value="1"/>
</dbReference>
<feature type="transmembrane region" description="Helical" evidence="5">
    <location>
        <begin position="60"/>
        <end position="78"/>
    </location>
</feature>
<feature type="transmembrane region" description="Helical" evidence="5">
    <location>
        <begin position="243"/>
        <end position="263"/>
    </location>
</feature>
<evidence type="ECO:0000256" key="2">
    <source>
        <dbReference type="ARBA" id="ARBA00022692"/>
    </source>
</evidence>
<feature type="transmembrane region" description="Helical" evidence="5">
    <location>
        <begin position="23"/>
        <end position="48"/>
    </location>
</feature>
<comment type="subcellular location">
    <subcellularLocation>
        <location evidence="1">Cell membrane</location>
        <topology evidence="1">Multi-pass membrane protein</topology>
    </subcellularLocation>
</comment>
<dbReference type="CDD" id="cd17321">
    <property type="entry name" value="MFS_MMR_MDR_like"/>
    <property type="match status" value="1"/>
</dbReference>
<dbReference type="AlphaFoldDB" id="A0A8J3VSI8"/>
<evidence type="ECO:0000313" key="7">
    <source>
        <dbReference type="EMBL" id="GIH16513.1"/>
    </source>
</evidence>
<keyword evidence="4 5" id="KW-0472">Membrane</keyword>
<feature type="transmembrane region" description="Helical" evidence="5">
    <location>
        <begin position="284"/>
        <end position="310"/>
    </location>
</feature>
<evidence type="ECO:0000256" key="3">
    <source>
        <dbReference type="ARBA" id="ARBA00022989"/>
    </source>
</evidence>
<accession>A0A8J3VSI8</accession>
<dbReference type="PROSITE" id="PS50850">
    <property type="entry name" value="MFS"/>
    <property type="match status" value="1"/>
</dbReference>
<feature type="transmembrane region" description="Helical" evidence="5">
    <location>
        <begin position="464"/>
        <end position="481"/>
    </location>
</feature>
<feature type="transmembrane region" description="Helical" evidence="5">
    <location>
        <begin position="322"/>
        <end position="344"/>
    </location>
</feature>
<dbReference type="GO" id="GO:0022857">
    <property type="term" value="F:transmembrane transporter activity"/>
    <property type="evidence" value="ECO:0007669"/>
    <property type="project" value="InterPro"/>
</dbReference>
<dbReference type="GO" id="GO:0005886">
    <property type="term" value="C:plasma membrane"/>
    <property type="evidence" value="ECO:0007669"/>
    <property type="project" value="UniProtKB-SubCell"/>
</dbReference>
<dbReference type="Gene3D" id="1.20.1720.10">
    <property type="entry name" value="Multidrug resistance protein D"/>
    <property type="match status" value="1"/>
</dbReference>
<protein>
    <submittedName>
        <fullName evidence="7">Putative actinorhodin transporter</fullName>
    </submittedName>
</protein>
<dbReference type="InterPro" id="IPR011701">
    <property type="entry name" value="MFS"/>
</dbReference>
<feature type="transmembrane region" description="Helical" evidence="5">
    <location>
        <begin position="214"/>
        <end position="231"/>
    </location>
</feature>
<dbReference type="EMBL" id="BONZ01000043">
    <property type="protein sequence ID" value="GIH16513.1"/>
    <property type="molecule type" value="Genomic_DNA"/>
</dbReference>
<evidence type="ECO:0000259" key="6">
    <source>
        <dbReference type="PROSITE" id="PS50850"/>
    </source>
</evidence>
<feature type="transmembrane region" description="Helical" evidence="5">
    <location>
        <begin position="427"/>
        <end position="444"/>
    </location>
</feature>
<evidence type="ECO:0000313" key="8">
    <source>
        <dbReference type="Proteomes" id="UP000642748"/>
    </source>
</evidence>
<evidence type="ECO:0000256" key="4">
    <source>
        <dbReference type="ARBA" id="ARBA00023136"/>
    </source>
</evidence>
<keyword evidence="3 5" id="KW-1133">Transmembrane helix</keyword>
<dbReference type="PANTHER" id="PTHR42718:SF39">
    <property type="entry name" value="ACTINORHODIN TRANSPORTER-RELATED"/>
    <property type="match status" value="1"/>
</dbReference>
<dbReference type="InterPro" id="IPR020846">
    <property type="entry name" value="MFS_dom"/>
</dbReference>
<feature type="transmembrane region" description="Helical" evidence="5">
    <location>
        <begin position="386"/>
        <end position="406"/>
    </location>
</feature>
<dbReference type="Gene3D" id="1.20.1250.20">
    <property type="entry name" value="MFS general substrate transporter like domains"/>
    <property type="match status" value="1"/>
</dbReference>
<evidence type="ECO:0000256" key="5">
    <source>
        <dbReference type="SAM" id="Phobius"/>
    </source>
</evidence>
<dbReference type="Pfam" id="PF07690">
    <property type="entry name" value="MFS_1"/>
    <property type="match status" value="1"/>
</dbReference>
<reference evidence="7" key="1">
    <citation type="submission" date="2021-01" db="EMBL/GenBank/DDBJ databases">
        <title>Whole genome shotgun sequence of Rugosimonospora africana NBRC 104875.</title>
        <authorList>
            <person name="Komaki H."/>
            <person name="Tamura T."/>
        </authorList>
    </citation>
    <scope>NUCLEOTIDE SEQUENCE</scope>
    <source>
        <strain evidence="7">NBRC 104875</strain>
    </source>
</reference>
<feature type="transmembrane region" description="Helical" evidence="5">
    <location>
        <begin position="351"/>
        <end position="374"/>
    </location>
</feature>